<evidence type="ECO:0000313" key="8">
    <source>
        <dbReference type="Proteomes" id="UP000315700"/>
    </source>
</evidence>
<dbReference type="InterPro" id="IPR009908">
    <property type="entry name" value="Methylamine_util_MauE"/>
</dbReference>
<dbReference type="InParanoid" id="A0A517SHZ0"/>
<name>A0A517SHZ0_9PLAN</name>
<dbReference type="GO" id="GO:0016020">
    <property type="term" value="C:membrane"/>
    <property type="evidence" value="ECO:0007669"/>
    <property type="project" value="UniProtKB-SubCell"/>
</dbReference>
<comment type="subcellular location">
    <subcellularLocation>
        <location evidence="1">Membrane</location>
        <topology evidence="1">Multi-pass membrane protein</topology>
    </subcellularLocation>
</comment>
<feature type="transmembrane region" description="Helical" evidence="5">
    <location>
        <begin position="63"/>
        <end position="84"/>
    </location>
</feature>
<protein>
    <recommendedName>
        <fullName evidence="6">Methylamine utilisation protein MauE domain-containing protein</fullName>
    </recommendedName>
</protein>
<dbReference type="RefSeq" id="WP_145031896.1">
    <property type="nucleotide sequence ID" value="NZ_CP036271.1"/>
</dbReference>
<evidence type="ECO:0000256" key="5">
    <source>
        <dbReference type="SAM" id="Phobius"/>
    </source>
</evidence>
<dbReference type="EMBL" id="CP036271">
    <property type="protein sequence ID" value="QDT55727.1"/>
    <property type="molecule type" value="Genomic_DNA"/>
</dbReference>
<dbReference type="Pfam" id="PF07291">
    <property type="entry name" value="MauE"/>
    <property type="match status" value="1"/>
</dbReference>
<evidence type="ECO:0000256" key="4">
    <source>
        <dbReference type="ARBA" id="ARBA00023136"/>
    </source>
</evidence>
<evidence type="ECO:0000313" key="7">
    <source>
        <dbReference type="EMBL" id="QDT55727.1"/>
    </source>
</evidence>
<reference evidence="7 8" key="1">
    <citation type="submission" date="2019-02" db="EMBL/GenBank/DDBJ databases">
        <title>Deep-cultivation of Planctomycetes and their phenomic and genomic characterization uncovers novel biology.</title>
        <authorList>
            <person name="Wiegand S."/>
            <person name="Jogler M."/>
            <person name="Boedeker C."/>
            <person name="Pinto D."/>
            <person name="Vollmers J."/>
            <person name="Rivas-Marin E."/>
            <person name="Kohn T."/>
            <person name="Peeters S.H."/>
            <person name="Heuer A."/>
            <person name="Rast P."/>
            <person name="Oberbeckmann S."/>
            <person name="Bunk B."/>
            <person name="Jeske O."/>
            <person name="Meyerdierks A."/>
            <person name="Storesund J.E."/>
            <person name="Kallscheuer N."/>
            <person name="Luecker S."/>
            <person name="Lage O.M."/>
            <person name="Pohl T."/>
            <person name="Merkel B.J."/>
            <person name="Hornburger P."/>
            <person name="Mueller R.-W."/>
            <person name="Bruemmer F."/>
            <person name="Labrenz M."/>
            <person name="Spormann A.M."/>
            <person name="Op den Camp H."/>
            <person name="Overmann J."/>
            <person name="Amann R."/>
            <person name="Jetten M.S.M."/>
            <person name="Mascher T."/>
            <person name="Medema M.H."/>
            <person name="Devos D.P."/>
            <person name="Kaster A.-K."/>
            <person name="Ovreas L."/>
            <person name="Rohde M."/>
            <person name="Galperin M.Y."/>
            <person name="Jogler C."/>
        </authorList>
    </citation>
    <scope>NUCLEOTIDE SEQUENCE [LARGE SCALE GENOMIC DNA]</scope>
    <source>
        <strain evidence="7 8">Pan44</strain>
    </source>
</reference>
<dbReference type="Proteomes" id="UP000315700">
    <property type="component" value="Chromosome"/>
</dbReference>
<feature type="domain" description="Methylamine utilisation protein MauE" evidence="6">
    <location>
        <begin position="10"/>
        <end position="112"/>
    </location>
</feature>
<feature type="transmembrane region" description="Helical" evidence="5">
    <location>
        <begin position="91"/>
        <end position="113"/>
    </location>
</feature>
<evidence type="ECO:0000256" key="3">
    <source>
        <dbReference type="ARBA" id="ARBA00022989"/>
    </source>
</evidence>
<keyword evidence="2 5" id="KW-0812">Transmembrane</keyword>
<sequence>MSSDRALIAATWIVRLALSAAFLSAVADRLGLWGPPGAEGVAWGNVSEYEAYVARLNWFLPQALIPAVGWIATCAEVVLAVALLIGWRLRLVAAAAGSLLMLFAITMTVALGPKPSLDYSVLSAASAAWLLAAVSPASRGSR</sequence>
<keyword evidence="8" id="KW-1185">Reference proteome</keyword>
<dbReference type="OrthoDB" id="291716at2"/>
<organism evidence="7 8">
    <name type="scientific">Caulifigura coniformis</name>
    <dbReference type="NCBI Taxonomy" id="2527983"/>
    <lineage>
        <taxon>Bacteria</taxon>
        <taxon>Pseudomonadati</taxon>
        <taxon>Planctomycetota</taxon>
        <taxon>Planctomycetia</taxon>
        <taxon>Planctomycetales</taxon>
        <taxon>Planctomycetaceae</taxon>
        <taxon>Caulifigura</taxon>
    </lineage>
</organism>
<dbReference type="AlphaFoldDB" id="A0A517SHZ0"/>
<dbReference type="GO" id="GO:0030416">
    <property type="term" value="P:methylamine metabolic process"/>
    <property type="evidence" value="ECO:0007669"/>
    <property type="project" value="InterPro"/>
</dbReference>
<dbReference type="KEGG" id="ccos:Pan44_37730"/>
<evidence type="ECO:0000259" key="6">
    <source>
        <dbReference type="Pfam" id="PF07291"/>
    </source>
</evidence>
<keyword evidence="3 5" id="KW-1133">Transmembrane helix</keyword>
<proteinExistence type="predicted"/>
<accession>A0A517SHZ0</accession>
<evidence type="ECO:0000256" key="2">
    <source>
        <dbReference type="ARBA" id="ARBA00022692"/>
    </source>
</evidence>
<evidence type="ECO:0000256" key="1">
    <source>
        <dbReference type="ARBA" id="ARBA00004141"/>
    </source>
</evidence>
<gene>
    <name evidence="7" type="ORF">Pan44_37730</name>
</gene>
<keyword evidence="4 5" id="KW-0472">Membrane</keyword>